<name>A0ABM8DG02_9GAMM</name>
<dbReference type="EMBL" id="AP027041">
    <property type="protein sequence ID" value="BDU17525.1"/>
    <property type="molecule type" value="Genomic_DNA"/>
</dbReference>
<feature type="region of interest" description="Disordered" evidence="1">
    <location>
        <begin position="105"/>
        <end position="135"/>
    </location>
</feature>
<dbReference type="RefSeq" id="WP_281779452.1">
    <property type="nucleotide sequence ID" value="NZ_AP027041.1"/>
</dbReference>
<evidence type="ECO:0000256" key="1">
    <source>
        <dbReference type="SAM" id="MobiDB-lite"/>
    </source>
</evidence>
<evidence type="ECO:0000313" key="3">
    <source>
        <dbReference type="Proteomes" id="UP001317822"/>
    </source>
</evidence>
<dbReference type="InterPro" id="IPR010064">
    <property type="entry name" value="HK97-gp10_tail"/>
</dbReference>
<dbReference type="Proteomes" id="UP001317822">
    <property type="component" value="Chromosome"/>
</dbReference>
<evidence type="ECO:0000313" key="2">
    <source>
        <dbReference type="EMBL" id="BDU17525.1"/>
    </source>
</evidence>
<sequence length="176" mass="19320">MAKGSSFDASEWLTGLAKLADPKLRESLARSMAVAGGKVLRDEAKLQAPVKDGVLRSAIYLAFKDQRSNDAQVVYSVTWNAKIAPHGHNVEMGHWRYNKIVNGRPQKSLRPGLKKGKGPEDHVPPGKLKNRKWVPGKPFLTPAYHNGAQRSLQAMITRGQQRLPELLAGVAPEVAE</sequence>
<gene>
    <name evidence="2" type="ORF">LA521A_27260</name>
</gene>
<keyword evidence="3" id="KW-1185">Reference proteome</keyword>
<reference evidence="2 3" key="1">
    <citation type="journal article" date="2023" name="Int. J. Syst. Evol. Microbiol.">
        <title>Physiological and genomic analyses of cobalamin (vitamin B12)-auxotrophy of Lysobacter auxotrophicus sp. nov., a methionine-auxotrophic chitinolytic bacterium isolated from chitin-treated soil.</title>
        <authorList>
            <person name="Saito A."/>
            <person name="Dohra H."/>
            <person name="Hamada M."/>
            <person name="Moriuchi R."/>
            <person name="Kotsuchibashi Y."/>
            <person name="Mori K."/>
        </authorList>
    </citation>
    <scope>NUCLEOTIDE SEQUENCE [LARGE SCALE GENOMIC DNA]</scope>
    <source>
        <strain evidence="2 3">5-21a</strain>
    </source>
</reference>
<organism evidence="2 3">
    <name type="scientific">Lysobacter auxotrophicus</name>
    <dbReference type="NCBI Taxonomy" id="2992573"/>
    <lineage>
        <taxon>Bacteria</taxon>
        <taxon>Pseudomonadati</taxon>
        <taxon>Pseudomonadota</taxon>
        <taxon>Gammaproteobacteria</taxon>
        <taxon>Lysobacterales</taxon>
        <taxon>Lysobacteraceae</taxon>
        <taxon>Lysobacter</taxon>
    </lineage>
</organism>
<protein>
    <submittedName>
        <fullName evidence="2">HK97 gp10 family phage protein</fullName>
    </submittedName>
</protein>
<proteinExistence type="predicted"/>
<accession>A0ABM8DG02</accession>
<dbReference type="Pfam" id="PF04883">
    <property type="entry name" value="HK97-gp10_like"/>
    <property type="match status" value="1"/>
</dbReference>